<dbReference type="Proteomes" id="UP001286313">
    <property type="component" value="Unassembled WGS sequence"/>
</dbReference>
<dbReference type="AlphaFoldDB" id="A0AAE1EZ20"/>
<evidence type="ECO:0000259" key="2">
    <source>
        <dbReference type="Pfam" id="PF16213"/>
    </source>
</evidence>
<accession>A0AAE1EZ20</accession>
<proteinExistence type="predicted"/>
<sequence length="586" mass="63452">MFMLRALEKIYAEKEIRRSHHSQLKRAVEQALDELRNEVGGTDNVSAALPVPRSVAPQIDVEKHFLPLELACQSKSARIVVSALDCIQKLIAYGHLTGNCADPNNSNKRLIDHIVETICSCFNGPSTDKDVEIQIIKALLTVTTSQYVSVHEGTVLVAVRTCYNIFLASRDMNNQVTAKAALTQMINIIFTRMESQAIEDAVEEGSGGREHSLSNSSHNTNTTNTSHDTDEHDLQHHHHNNHINHPITDHNNTNTTTQTQHHHPPITDHNTNTNTTQTQQHHPSITDHNTNTTTQQQQQQHNPSQNTTTQQQQQHPRLTPSSLDHNNSGVHSSPDLNHPPPPPPPPTPPPPTHGAEKLTSDLSHGLIIDPTVSTPTPTPTDKIVASLQTATELVEDIVNQAVTVVSSENNAVVGKTCLSNGSVNSNDDEDGDGDDGDGGEGRTEGVVVGDGVGTSLTAPEKKGSGVVEVPPSSEHNNQSARSAECAVVEDEQQQQHKQQQQHESGTGSVASEHPPSDPSAATPPVPPLTPTSMTRVPSQESINTMTEGDSAITAKLSHTLQKDAYLVFRSMCKLSMKPLQDSPDPK</sequence>
<feature type="compositionally biased region" description="Low complexity" evidence="1">
    <location>
        <begin position="243"/>
        <end position="259"/>
    </location>
</feature>
<dbReference type="PANTHER" id="PTHR10663:SF344">
    <property type="entry name" value="BREFELDIN A-INHIBITED GUANINE NUCLEOTIDE-EXCHANGE PROTEIN 3"/>
    <property type="match status" value="1"/>
</dbReference>
<keyword evidence="4" id="KW-1185">Reference proteome</keyword>
<evidence type="ECO:0000313" key="4">
    <source>
        <dbReference type="Proteomes" id="UP001286313"/>
    </source>
</evidence>
<feature type="compositionally biased region" description="Polar residues" evidence="1">
    <location>
        <begin position="319"/>
        <end position="335"/>
    </location>
</feature>
<feature type="compositionally biased region" description="Low complexity" evidence="1">
    <location>
        <begin position="213"/>
        <end position="226"/>
    </location>
</feature>
<feature type="region of interest" description="Disordered" evidence="1">
    <location>
        <begin position="417"/>
        <end position="542"/>
    </location>
</feature>
<protein>
    <recommendedName>
        <fullName evidence="2">Mon2/Sec7/BIG1-like dimerisation and cyclophilin-binding domain-containing protein</fullName>
    </recommendedName>
</protein>
<feature type="compositionally biased region" description="Acidic residues" evidence="1">
    <location>
        <begin position="426"/>
        <end position="438"/>
    </location>
</feature>
<reference evidence="3" key="1">
    <citation type="submission" date="2023-10" db="EMBL/GenBank/DDBJ databases">
        <title>Genome assemblies of two species of porcelain crab, Petrolisthes cinctipes and Petrolisthes manimaculis (Anomura: Porcellanidae).</title>
        <authorList>
            <person name="Angst P."/>
        </authorList>
    </citation>
    <scope>NUCLEOTIDE SEQUENCE</scope>
    <source>
        <strain evidence="3">PB745_01</strain>
        <tissue evidence="3">Gill</tissue>
    </source>
</reference>
<feature type="compositionally biased region" description="Polar residues" evidence="1">
    <location>
        <begin position="533"/>
        <end position="542"/>
    </location>
</feature>
<comment type="caution">
    <text evidence="3">The sequence shown here is derived from an EMBL/GenBank/DDBJ whole genome shotgun (WGS) entry which is preliminary data.</text>
</comment>
<feature type="domain" description="Mon2/Sec7/BIG1-like dimerisation and cyclophilin-binding" evidence="2">
    <location>
        <begin position="18"/>
        <end position="196"/>
    </location>
</feature>
<dbReference type="EMBL" id="JAWQEG010003811">
    <property type="protein sequence ID" value="KAK3864360.1"/>
    <property type="molecule type" value="Genomic_DNA"/>
</dbReference>
<gene>
    <name evidence="3" type="ORF">Pcinc_029955</name>
</gene>
<organism evidence="3 4">
    <name type="scientific">Petrolisthes cinctipes</name>
    <name type="common">Flat porcelain crab</name>
    <dbReference type="NCBI Taxonomy" id="88211"/>
    <lineage>
        <taxon>Eukaryota</taxon>
        <taxon>Metazoa</taxon>
        <taxon>Ecdysozoa</taxon>
        <taxon>Arthropoda</taxon>
        <taxon>Crustacea</taxon>
        <taxon>Multicrustacea</taxon>
        <taxon>Malacostraca</taxon>
        <taxon>Eumalacostraca</taxon>
        <taxon>Eucarida</taxon>
        <taxon>Decapoda</taxon>
        <taxon>Pleocyemata</taxon>
        <taxon>Anomura</taxon>
        <taxon>Galatheoidea</taxon>
        <taxon>Porcellanidae</taxon>
        <taxon>Petrolisthes</taxon>
    </lineage>
</organism>
<feature type="compositionally biased region" description="Pro residues" evidence="1">
    <location>
        <begin position="337"/>
        <end position="352"/>
    </location>
</feature>
<dbReference type="Pfam" id="PF16213">
    <property type="entry name" value="DCB"/>
    <property type="match status" value="1"/>
</dbReference>
<dbReference type="InterPro" id="IPR032629">
    <property type="entry name" value="DCB_dom"/>
</dbReference>
<feature type="region of interest" description="Disordered" evidence="1">
    <location>
        <begin position="200"/>
        <end position="358"/>
    </location>
</feature>
<feature type="compositionally biased region" description="Low complexity" evidence="1">
    <location>
        <begin position="267"/>
        <end position="315"/>
    </location>
</feature>
<evidence type="ECO:0000313" key="3">
    <source>
        <dbReference type="EMBL" id="KAK3864360.1"/>
    </source>
</evidence>
<evidence type="ECO:0000256" key="1">
    <source>
        <dbReference type="SAM" id="MobiDB-lite"/>
    </source>
</evidence>
<dbReference type="PANTHER" id="PTHR10663">
    <property type="entry name" value="GUANYL-NUCLEOTIDE EXCHANGE FACTOR"/>
    <property type="match status" value="1"/>
</dbReference>
<name>A0AAE1EZ20_PETCI</name>